<dbReference type="Proteomes" id="UP000789901">
    <property type="component" value="Unassembled WGS sequence"/>
</dbReference>
<feature type="non-terminal residue" evidence="1">
    <location>
        <position position="1"/>
    </location>
</feature>
<reference evidence="1 2" key="1">
    <citation type="submission" date="2021-06" db="EMBL/GenBank/DDBJ databases">
        <authorList>
            <person name="Kallberg Y."/>
            <person name="Tangrot J."/>
            <person name="Rosling A."/>
        </authorList>
    </citation>
    <scope>NUCLEOTIDE SEQUENCE [LARGE SCALE GENOMIC DNA]</scope>
    <source>
        <strain evidence="1 2">120-4 pot B 10/14</strain>
    </source>
</reference>
<organism evidence="1 2">
    <name type="scientific">Gigaspora margarita</name>
    <dbReference type="NCBI Taxonomy" id="4874"/>
    <lineage>
        <taxon>Eukaryota</taxon>
        <taxon>Fungi</taxon>
        <taxon>Fungi incertae sedis</taxon>
        <taxon>Mucoromycota</taxon>
        <taxon>Glomeromycotina</taxon>
        <taxon>Glomeromycetes</taxon>
        <taxon>Diversisporales</taxon>
        <taxon>Gigasporaceae</taxon>
        <taxon>Gigaspora</taxon>
    </lineage>
</organism>
<keyword evidence="2" id="KW-1185">Reference proteome</keyword>
<accession>A0ABN7XKE2</accession>
<sequence length="92" mass="11180">NDELPNIRMISLMAFIMNKETLRPKDKVKRIILKLKEIIVRLLLPGKYSSILWKNYRPFIQILKYLDDKDAFYSNPSMEAIMNWIWYHSKNY</sequence>
<evidence type="ECO:0000313" key="1">
    <source>
        <dbReference type="EMBL" id="CAG8855015.1"/>
    </source>
</evidence>
<comment type="caution">
    <text evidence="1">The sequence shown here is derived from an EMBL/GenBank/DDBJ whole genome shotgun (WGS) entry which is preliminary data.</text>
</comment>
<dbReference type="EMBL" id="CAJVQB010145034">
    <property type="protein sequence ID" value="CAG8855015.1"/>
    <property type="molecule type" value="Genomic_DNA"/>
</dbReference>
<protein>
    <submittedName>
        <fullName evidence="1">11405_t:CDS:1</fullName>
    </submittedName>
</protein>
<name>A0ABN7XKE2_GIGMA</name>
<evidence type="ECO:0000313" key="2">
    <source>
        <dbReference type="Proteomes" id="UP000789901"/>
    </source>
</evidence>
<proteinExistence type="predicted"/>
<gene>
    <name evidence="1" type="ORF">GMARGA_LOCUS43836</name>
</gene>